<evidence type="ECO:0000256" key="6">
    <source>
        <dbReference type="RuleBase" id="RU369006"/>
    </source>
</evidence>
<accession>A0AAQ4EQV4</accession>
<evidence type="ECO:0000256" key="4">
    <source>
        <dbReference type="ARBA" id="ARBA00023157"/>
    </source>
</evidence>
<feature type="non-terminal residue" evidence="8">
    <location>
        <position position="1"/>
    </location>
</feature>
<dbReference type="GO" id="GO:0019957">
    <property type="term" value="F:C-C chemokine binding"/>
    <property type="evidence" value="ECO:0007669"/>
    <property type="project" value="InterPro"/>
</dbReference>
<proteinExistence type="predicted"/>
<keyword evidence="9" id="KW-1185">Reference proteome</keyword>
<gene>
    <name evidence="8" type="ORF">V5799_029533</name>
</gene>
<evidence type="ECO:0000313" key="9">
    <source>
        <dbReference type="Proteomes" id="UP001321473"/>
    </source>
</evidence>
<evidence type="ECO:0000256" key="2">
    <source>
        <dbReference type="ARBA" id="ARBA00022525"/>
    </source>
</evidence>
<dbReference type="Proteomes" id="UP001321473">
    <property type="component" value="Unassembled WGS sequence"/>
</dbReference>
<keyword evidence="5 6" id="KW-0325">Glycoprotein</keyword>
<organism evidence="8 9">
    <name type="scientific">Amblyomma americanum</name>
    <name type="common">Lone star tick</name>
    <dbReference type="NCBI Taxonomy" id="6943"/>
    <lineage>
        <taxon>Eukaryota</taxon>
        <taxon>Metazoa</taxon>
        <taxon>Ecdysozoa</taxon>
        <taxon>Arthropoda</taxon>
        <taxon>Chelicerata</taxon>
        <taxon>Arachnida</taxon>
        <taxon>Acari</taxon>
        <taxon>Parasitiformes</taxon>
        <taxon>Ixodida</taxon>
        <taxon>Ixodoidea</taxon>
        <taxon>Ixodidae</taxon>
        <taxon>Amblyomminae</taxon>
        <taxon>Amblyomma</taxon>
    </lineage>
</organism>
<evidence type="ECO:0000313" key="8">
    <source>
        <dbReference type="EMBL" id="KAK8777122.1"/>
    </source>
</evidence>
<dbReference type="EMBL" id="JARKHS020012199">
    <property type="protein sequence ID" value="KAK8777122.1"/>
    <property type="molecule type" value="Genomic_DNA"/>
</dbReference>
<comment type="function">
    <text evidence="6">Salivary chemokine-binding protein which binds to host chemokines.</text>
</comment>
<feature type="signal peptide" evidence="7">
    <location>
        <begin position="1"/>
        <end position="19"/>
    </location>
</feature>
<sequence>PASVTFSAAFLFILYNVSPFQRTVGCIYKYTDETKTIEGIRDRKGEECITISEDAYKAMKDGVTYLCPLGLCKGQICEASGLTLNCWKQNTAAATARQLGQGR</sequence>
<keyword evidence="4 6" id="KW-1015">Disulfide bond</keyword>
<dbReference type="AlphaFoldDB" id="A0AAQ4EQV4"/>
<dbReference type="InterPro" id="IPR045797">
    <property type="entry name" value="EVA_Class_A"/>
</dbReference>
<name>A0AAQ4EQV4_AMBAM</name>
<comment type="subcellular location">
    <subcellularLocation>
        <location evidence="1 6">Secreted</location>
    </subcellularLocation>
</comment>
<evidence type="ECO:0000256" key="5">
    <source>
        <dbReference type="ARBA" id="ARBA00023180"/>
    </source>
</evidence>
<protein>
    <recommendedName>
        <fullName evidence="6">Evasin</fullName>
    </recommendedName>
</protein>
<keyword evidence="3 6" id="KW-0732">Signal</keyword>
<comment type="caution">
    <text evidence="8">The sequence shown here is derived from an EMBL/GenBank/DDBJ whole genome shotgun (WGS) entry which is preliminary data.</text>
</comment>
<reference evidence="8 9" key="1">
    <citation type="journal article" date="2023" name="Arcadia Sci">
        <title>De novo assembly of a long-read Amblyomma americanum tick genome.</title>
        <authorList>
            <person name="Chou S."/>
            <person name="Poskanzer K.E."/>
            <person name="Rollins M."/>
            <person name="Thuy-Boun P.S."/>
        </authorList>
    </citation>
    <scope>NUCLEOTIDE SEQUENCE [LARGE SCALE GENOMIC DNA]</scope>
    <source>
        <strain evidence="8">F_SG_1</strain>
        <tissue evidence="8">Salivary glands</tissue>
    </source>
</reference>
<evidence type="ECO:0000256" key="7">
    <source>
        <dbReference type="SAM" id="SignalP"/>
    </source>
</evidence>
<evidence type="ECO:0000256" key="1">
    <source>
        <dbReference type="ARBA" id="ARBA00004613"/>
    </source>
</evidence>
<dbReference type="GO" id="GO:0005576">
    <property type="term" value="C:extracellular region"/>
    <property type="evidence" value="ECO:0007669"/>
    <property type="project" value="UniProtKB-SubCell"/>
</dbReference>
<evidence type="ECO:0000256" key="3">
    <source>
        <dbReference type="ARBA" id="ARBA00022729"/>
    </source>
</evidence>
<feature type="chain" id="PRO_5043042028" description="Evasin" evidence="7">
    <location>
        <begin position="20"/>
        <end position="103"/>
    </location>
</feature>
<dbReference type="Gene3D" id="2.30.130.100">
    <property type="match status" value="1"/>
</dbReference>
<keyword evidence="2 6" id="KW-0964">Secreted</keyword>
<dbReference type="Pfam" id="PF19429">
    <property type="entry name" value="EVA_Class_A"/>
    <property type="match status" value="1"/>
</dbReference>